<evidence type="ECO:0000256" key="6">
    <source>
        <dbReference type="ARBA" id="ARBA00022840"/>
    </source>
</evidence>
<dbReference type="InterPro" id="IPR017871">
    <property type="entry name" value="ABC_transporter-like_CS"/>
</dbReference>
<dbReference type="PROSITE" id="PS00211">
    <property type="entry name" value="ABC_TRANSPORTER_1"/>
    <property type="match status" value="1"/>
</dbReference>
<evidence type="ECO:0000313" key="12">
    <source>
        <dbReference type="Proteomes" id="UP000680866"/>
    </source>
</evidence>
<dbReference type="SUPFAM" id="SSF52540">
    <property type="entry name" value="P-loop containing nucleoside triphosphate hydrolases"/>
    <property type="match status" value="1"/>
</dbReference>
<dbReference type="PROSITE" id="PS50893">
    <property type="entry name" value="ABC_TRANSPORTER_2"/>
    <property type="match status" value="1"/>
</dbReference>
<keyword evidence="6" id="KW-0067">ATP-binding</keyword>
<evidence type="ECO:0000256" key="2">
    <source>
        <dbReference type="ARBA" id="ARBA00005417"/>
    </source>
</evidence>
<keyword evidence="7" id="KW-0472">Membrane</keyword>
<comment type="subcellular location">
    <subcellularLocation>
        <location evidence="1">Cell membrane</location>
        <topology evidence="1">Peripheral membrane protein</topology>
    </subcellularLocation>
</comment>
<dbReference type="InterPro" id="IPR000914">
    <property type="entry name" value="SBP_5_dom"/>
</dbReference>
<dbReference type="PANTHER" id="PTHR43297:SF2">
    <property type="entry name" value="DIPEPTIDE TRANSPORT ATP-BINDING PROTEIN DPPD"/>
    <property type="match status" value="1"/>
</dbReference>
<dbReference type="SMART" id="SM00382">
    <property type="entry name" value="AAA"/>
    <property type="match status" value="1"/>
</dbReference>
<dbReference type="KEGG" id="pry:Prubr_64890"/>
<dbReference type="InterPro" id="IPR027417">
    <property type="entry name" value="P-loop_NTPase"/>
</dbReference>
<reference evidence="11" key="1">
    <citation type="submission" date="2020-08" db="EMBL/GenBank/DDBJ databases">
        <title>Whole genome shotgun sequence of Polymorphospora rubra NBRC 101157.</title>
        <authorList>
            <person name="Komaki H."/>
            <person name="Tamura T."/>
        </authorList>
    </citation>
    <scope>NUCLEOTIDE SEQUENCE</scope>
    <source>
        <strain evidence="11">NBRC 101157</strain>
    </source>
</reference>
<evidence type="ECO:0000256" key="7">
    <source>
        <dbReference type="ARBA" id="ARBA00023136"/>
    </source>
</evidence>
<keyword evidence="5" id="KW-0547">Nucleotide-binding</keyword>
<evidence type="ECO:0000256" key="3">
    <source>
        <dbReference type="ARBA" id="ARBA00022448"/>
    </source>
</evidence>
<feature type="region of interest" description="Disordered" evidence="8">
    <location>
        <begin position="484"/>
        <end position="521"/>
    </location>
</feature>
<keyword evidence="12" id="KW-1185">Reference proteome</keyword>
<keyword evidence="9" id="KW-0732">Signal</keyword>
<keyword evidence="4" id="KW-1003">Cell membrane</keyword>
<feature type="compositionally biased region" description="Polar residues" evidence="8">
    <location>
        <begin position="506"/>
        <end position="521"/>
    </location>
</feature>
<sequence length="842" mass="89781">MRSIRRAALAATAVLTLATTAACGSDDSGGGTGQGGQIVVAGQFPIESIDPNGKLAIDGGTSLASLQLYAPLLETTGPGEFRGIAAEKWESDDTATQLTFTLKGGITFSDGSPLTGRDVAASFTRTVDAKSPFSANFVNVAVESTDTTVTFKPAQPDPALLAKLTGLRITPASATADSYLDTPVTSGPFKVKSFTPGGDLVMVPNDKFWGDKPKLDQVTIRSIPEVAAKVTALQTGEADIIWGIPDDQVTQLRSNSDIKFVDATGSAVITMWMNASTPALNKAEVRRALWQAVNFDKIIKALYPESGQPADSVLAPSVFGYAPQTPVGYDPQAAKQALTAAGFDFNTNLRFHFSQAQFKQWVDSVVSDLAAIGVKAEALQKEQAVYTEDLLALRWDINIQQVSTLGLDASYNLGRLYPCAAKRTGYCNPDLDTLLNKANTSTDQEVRKQAYADATALIWNEAVGMYPMFVKNVYATRAGISGLAPTPKASRRSTRSRLMTDKRPPTSATAAMSTRLSAGSQPAGSLRVRDLSIWLPGPRGTAAVVDGVSFDIAAGRTTGLIGESGSGKSLTAMALVGLTPDTAVLDGQVLLGDENLLQASRTRIRQVRGREISVVFQDPSTALNPTMTIGDQVSEILWGRGVPRRLARERAVELLDHVGIPDAGNRVRAYPHEFSGGMRQRAMIALALAGGPKILLADEPTTALDVTVQARILNLLARLRDEDHLSMLLVSHDLRVMSHVADDLVVMYAGRVAESGPAKAVLRKPLHPYTDALVHSVPSVHRQTAIADPLPGSPANPFDRPAGCSFHPRCPRAQDRCRTEVPAPRQVAPGRLSACHFAEDLQ</sequence>
<keyword evidence="3" id="KW-0813">Transport</keyword>
<dbReference type="Gene3D" id="3.40.50.300">
    <property type="entry name" value="P-loop containing nucleotide triphosphate hydrolases"/>
    <property type="match status" value="1"/>
</dbReference>
<evidence type="ECO:0000256" key="5">
    <source>
        <dbReference type="ARBA" id="ARBA00022741"/>
    </source>
</evidence>
<name>A0A810NC85_9ACTN</name>
<dbReference type="Pfam" id="PF08352">
    <property type="entry name" value="oligo_HPY"/>
    <property type="match status" value="1"/>
</dbReference>
<dbReference type="InterPro" id="IPR013563">
    <property type="entry name" value="Oligopep_ABC_C"/>
</dbReference>
<dbReference type="Pfam" id="PF00496">
    <property type="entry name" value="SBP_bac_5"/>
    <property type="match status" value="1"/>
</dbReference>
<dbReference type="PANTHER" id="PTHR43297">
    <property type="entry name" value="OLIGOPEPTIDE TRANSPORT ATP-BINDING PROTEIN APPD"/>
    <property type="match status" value="1"/>
</dbReference>
<dbReference type="RefSeq" id="WP_212818769.1">
    <property type="nucleotide sequence ID" value="NZ_AP023359.1"/>
</dbReference>
<feature type="chain" id="PRO_5038558421" description="ABC transporter domain-containing protein" evidence="9">
    <location>
        <begin position="22"/>
        <end position="842"/>
    </location>
</feature>
<dbReference type="Gene3D" id="3.10.105.10">
    <property type="entry name" value="Dipeptide-binding Protein, Domain 3"/>
    <property type="match status" value="1"/>
</dbReference>
<dbReference type="FunFam" id="3.40.50.300:FF:000016">
    <property type="entry name" value="Oligopeptide ABC transporter ATP-binding component"/>
    <property type="match status" value="1"/>
</dbReference>
<feature type="domain" description="ABC transporter" evidence="10">
    <location>
        <begin position="526"/>
        <end position="774"/>
    </location>
</feature>
<dbReference type="GO" id="GO:0005524">
    <property type="term" value="F:ATP binding"/>
    <property type="evidence" value="ECO:0007669"/>
    <property type="project" value="UniProtKB-KW"/>
</dbReference>
<comment type="similarity">
    <text evidence="2">Belongs to the ABC transporter superfamily.</text>
</comment>
<dbReference type="GO" id="GO:0005886">
    <property type="term" value="C:plasma membrane"/>
    <property type="evidence" value="ECO:0007669"/>
    <property type="project" value="UniProtKB-SubCell"/>
</dbReference>
<dbReference type="PROSITE" id="PS51257">
    <property type="entry name" value="PROKAR_LIPOPROTEIN"/>
    <property type="match status" value="1"/>
</dbReference>
<accession>A0A810NC85</accession>
<evidence type="ECO:0000313" key="11">
    <source>
        <dbReference type="EMBL" id="BCJ69468.1"/>
    </source>
</evidence>
<dbReference type="CDD" id="cd00995">
    <property type="entry name" value="PBP2_NikA_DppA_OppA_like"/>
    <property type="match status" value="1"/>
</dbReference>
<dbReference type="GO" id="GO:0015833">
    <property type="term" value="P:peptide transport"/>
    <property type="evidence" value="ECO:0007669"/>
    <property type="project" value="InterPro"/>
</dbReference>
<dbReference type="InterPro" id="IPR050388">
    <property type="entry name" value="ABC_Ni/Peptide_Import"/>
</dbReference>
<feature type="signal peptide" evidence="9">
    <location>
        <begin position="1"/>
        <end position="21"/>
    </location>
</feature>
<evidence type="ECO:0000259" key="10">
    <source>
        <dbReference type="PROSITE" id="PS50893"/>
    </source>
</evidence>
<dbReference type="CDD" id="cd03257">
    <property type="entry name" value="ABC_NikE_OppD_transporters"/>
    <property type="match status" value="1"/>
</dbReference>
<protein>
    <recommendedName>
        <fullName evidence="10">ABC transporter domain-containing protein</fullName>
    </recommendedName>
</protein>
<dbReference type="Proteomes" id="UP000680866">
    <property type="component" value="Chromosome"/>
</dbReference>
<dbReference type="SUPFAM" id="SSF53850">
    <property type="entry name" value="Periplasmic binding protein-like II"/>
    <property type="match status" value="1"/>
</dbReference>
<organism evidence="11 12">
    <name type="scientific">Polymorphospora rubra</name>
    <dbReference type="NCBI Taxonomy" id="338584"/>
    <lineage>
        <taxon>Bacteria</taxon>
        <taxon>Bacillati</taxon>
        <taxon>Actinomycetota</taxon>
        <taxon>Actinomycetes</taxon>
        <taxon>Micromonosporales</taxon>
        <taxon>Micromonosporaceae</taxon>
        <taxon>Polymorphospora</taxon>
    </lineage>
</organism>
<dbReference type="Pfam" id="PF00005">
    <property type="entry name" value="ABC_tran"/>
    <property type="match status" value="1"/>
</dbReference>
<proteinExistence type="inferred from homology"/>
<dbReference type="AlphaFoldDB" id="A0A810NC85"/>
<evidence type="ECO:0000256" key="1">
    <source>
        <dbReference type="ARBA" id="ARBA00004202"/>
    </source>
</evidence>
<evidence type="ECO:0000256" key="4">
    <source>
        <dbReference type="ARBA" id="ARBA00022475"/>
    </source>
</evidence>
<dbReference type="NCBIfam" id="TIGR01727">
    <property type="entry name" value="oligo_HPY"/>
    <property type="match status" value="1"/>
</dbReference>
<dbReference type="EMBL" id="AP023359">
    <property type="protein sequence ID" value="BCJ69468.1"/>
    <property type="molecule type" value="Genomic_DNA"/>
</dbReference>
<dbReference type="InterPro" id="IPR003439">
    <property type="entry name" value="ABC_transporter-like_ATP-bd"/>
</dbReference>
<evidence type="ECO:0000256" key="9">
    <source>
        <dbReference type="SAM" id="SignalP"/>
    </source>
</evidence>
<dbReference type="Gene3D" id="3.90.76.10">
    <property type="entry name" value="Dipeptide-binding Protein, Domain 1"/>
    <property type="match status" value="1"/>
</dbReference>
<gene>
    <name evidence="11" type="ORF">Prubr_64890</name>
</gene>
<dbReference type="Gene3D" id="3.40.190.10">
    <property type="entry name" value="Periplasmic binding protein-like II"/>
    <property type="match status" value="1"/>
</dbReference>
<dbReference type="GO" id="GO:0016887">
    <property type="term" value="F:ATP hydrolysis activity"/>
    <property type="evidence" value="ECO:0007669"/>
    <property type="project" value="InterPro"/>
</dbReference>
<evidence type="ECO:0000256" key="8">
    <source>
        <dbReference type="SAM" id="MobiDB-lite"/>
    </source>
</evidence>
<dbReference type="InterPro" id="IPR003593">
    <property type="entry name" value="AAA+_ATPase"/>
</dbReference>